<dbReference type="GO" id="GO:0003713">
    <property type="term" value="F:transcription coactivator activity"/>
    <property type="evidence" value="ECO:0007669"/>
    <property type="project" value="InterPro"/>
</dbReference>
<feature type="domain" description="Transcriptional coactivator p15 (PC4) C-terminal" evidence="8">
    <location>
        <begin position="71"/>
        <end position="122"/>
    </location>
</feature>
<dbReference type="GO" id="GO:0060261">
    <property type="term" value="P:positive regulation of transcription initiation by RNA polymerase II"/>
    <property type="evidence" value="ECO:0007669"/>
    <property type="project" value="InterPro"/>
</dbReference>
<evidence type="ECO:0000256" key="2">
    <source>
        <dbReference type="ARBA" id="ARBA00009001"/>
    </source>
</evidence>
<keyword evidence="5" id="KW-0804">Transcription</keyword>
<dbReference type="InterPro" id="IPR003173">
    <property type="entry name" value="PC4_C"/>
</dbReference>
<keyword evidence="9" id="KW-1185">Reference proteome</keyword>
<name>A0A0N5AMG0_9BILA</name>
<dbReference type="Proteomes" id="UP000046393">
    <property type="component" value="Unplaced"/>
</dbReference>
<dbReference type="STRING" id="451379.A0A0N5AMG0"/>
<protein>
    <submittedName>
        <fullName evidence="10">PC4 domain-containing protein</fullName>
    </submittedName>
</protein>
<evidence type="ECO:0000259" key="8">
    <source>
        <dbReference type="Pfam" id="PF02229"/>
    </source>
</evidence>
<dbReference type="InterPro" id="IPR045125">
    <property type="entry name" value="Sub1/Tcp4-like"/>
</dbReference>
<keyword evidence="4" id="KW-0238">DNA-binding</keyword>
<organism evidence="9 10">
    <name type="scientific">Syphacia muris</name>
    <dbReference type="NCBI Taxonomy" id="451379"/>
    <lineage>
        <taxon>Eukaryota</taxon>
        <taxon>Metazoa</taxon>
        <taxon>Ecdysozoa</taxon>
        <taxon>Nematoda</taxon>
        <taxon>Chromadorea</taxon>
        <taxon>Rhabditida</taxon>
        <taxon>Spirurina</taxon>
        <taxon>Oxyuridomorpha</taxon>
        <taxon>Oxyuroidea</taxon>
        <taxon>Oxyuridae</taxon>
        <taxon>Syphacia</taxon>
    </lineage>
</organism>
<keyword evidence="3" id="KW-0805">Transcription regulation</keyword>
<dbReference type="Pfam" id="PF02229">
    <property type="entry name" value="PC4"/>
    <property type="match status" value="1"/>
</dbReference>
<keyword evidence="6" id="KW-0539">Nucleus</keyword>
<dbReference type="InterPro" id="IPR009044">
    <property type="entry name" value="ssDNA-bd_transcriptional_reg"/>
</dbReference>
<dbReference type="GO" id="GO:0005634">
    <property type="term" value="C:nucleus"/>
    <property type="evidence" value="ECO:0007669"/>
    <property type="project" value="UniProtKB-SubCell"/>
</dbReference>
<evidence type="ECO:0000256" key="7">
    <source>
        <dbReference type="SAM" id="MobiDB-lite"/>
    </source>
</evidence>
<evidence type="ECO:0000256" key="5">
    <source>
        <dbReference type="ARBA" id="ARBA00023163"/>
    </source>
</evidence>
<evidence type="ECO:0000256" key="6">
    <source>
        <dbReference type="ARBA" id="ARBA00023242"/>
    </source>
</evidence>
<dbReference type="GO" id="GO:0003677">
    <property type="term" value="F:DNA binding"/>
    <property type="evidence" value="ECO:0007669"/>
    <property type="project" value="UniProtKB-KW"/>
</dbReference>
<reference evidence="10" key="1">
    <citation type="submission" date="2017-02" db="UniProtKB">
        <authorList>
            <consortium name="WormBaseParasite"/>
        </authorList>
    </citation>
    <scope>IDENTIFICATION</scope>
</reference>
<feature type="region of interest" description="Disordered" evidence="7">
    <location>
        <begin position="1"/>
        <end position="66"/>
    </location>
</feature>
<evidence type="ECO:0000256" key="1">
    <source>
        <dbReference type="ARBA" id="ARBA00004123"/>
    </source>
</evidence>
<dbReference type="AlphaFoldDB" id="A0A0N5AMG0"/>
<proteinExistence type="inferred from homology"/>
<feature type="compositionally biased region" description="Basic and acidic residues" evidence="7">
    <location>
        <begin position="16"/>
        <end position="35"/>
    </location>
</feature>
<dbReference type="SUPFAM" id="SSF54447">
    <property type="entry name" value="ssDNA-binding transcriptional regulator domain"/>
    <property type="match status" value="1"/>
</dbReference>
<evidence type="ECO:0000313" key="9">
    <source>
        <dbReference type="Proteomes" id="UP000046393"/>
    </source>
</evidence>
<sequence length="134" mass="15258">MPDSESGEVKKKAKQKNKEGNEGKRKVETEKQKTLDDDETSDEGVIDRTPIKKSRTSEGFEKNAEGDEMLPLGKMRYVTVRSFKGKVLIDIREYYNDKSDGKTKPGKKGISLSREQYDELKRLTAEIDKRVEAA</sequence>
<dbReference type="WBParaSite" id="SMUV_0000576801-mRNA-1">
    <property type="protein sequence ID" value="SMUV_0000576801-mRNA-1"/>
    <property type="gene ID" value="SMUV_0000576801"/>
</dbReference>
<evidence type="ECO:0000256" key="4">
    <source>
        <dbReference type="ARBA" id="ARBA00023125"/>
    </source>
</evidence>
<comment type="similarity">
    <text evidence="2">Belongs to the transcriptional coactivator PC4 family.</text>
</comment>
<accession>A0A0N5AMG0</accession>
<feature type="compositionally biased region" description="Basic and acidic residues" evidence="7">
    <location>
        <begin position="45"/>
        <end position="65"/>
    </location>
</feature>
<evidence type="ECO:0000256" key="3">
    <source>
        <dbReference type="ARBA" id="ARBA00023015"/>
    </source>
</evidence>
<dbReference type="PANTHER" id="PTHR13215">
    <property type="entry name" value="RNA POLYMERASE II TRANSCRIPTIONAL COACTIVATOR"/>
    <property type="match status" value="1"/>
</dbReference>
<evidence type="ECO:0000313" key="10">
    <source>
        <dbReference type="WBParaSite" id="SMUV_0000576801-mRNA-1"/>
    </source>
</evidence>
<comment type="subcellular location">
    <subcellularLocation>
        <location evidence="1">Nucleus</location>
    </subcellularLocation>
</comment>
<dbReference type="Gene3D" id="2.30.31.10">
    <property type="entry name" value="Transcriptional Coactivator Pc4, Chain A"/>
    <property type="match status" value="1"/>
</dbReference>